<dbReference type="EMBL" id="AFJM02000042">
    <property type="protein sequence ID" value="EMM72173.1"/>
    <property type="molecule type" value="Genomic_DNA"/>
</dbReference>
<evidence type="ECO:0000313" key="3">
    <source>
        <dbReference type="Proteomes" id="UP000012101"/>
    </source>
</evidence>
<protein>
    <recommendedName>
        <fullName evidence="1">Insertion element IS402-like domain-containing protein</fullName>
    </recommendedName>
</protein>
<evidence type="ECO:0000259" key="1">
    <source>
        <dbReference type="Pfam" id="PF13340"/>
    </source>
</evidence>
<feature type="domain" description="Insertion element IS402-like" evidence="1">
    <location>
        <begin position="2"/>
        <end position="37"/>
    </location>
</feature>
<organism evidence="2 3">
    <name type="scientific">Leptospira weilii str. 2006001855</name>
    <dbReference type="NCBI Taxonomy" id="996804"/>
    <lineage>
        <taxon>Bacteria</taxon>
        <taxon>Pseudomonadati</taxon>
        <taxon>Spirochaetota</taxon>
        <taxon>Spirochaetia</taxon>
        <taxon>Leptospirales</taxon>
        <taxon>Leptospiraceae</taxon>
        <taxon>Leptospira</taxon>
    </lineage>
</organism>
<name>M6FHB2_9LEPT</name>
<dbReference type="InterPro" id="IPR025161">
    <property type="entry name" value="IS402-like_dom"/>
</dbReference>
<dbReference type="AlphaFoldDB" id="M6FHB2"/>
<evidence type="ECO:0000313" key="2">
    <source>
        <dbReference type="EMBL" id="EMM72173.1"/>
    </source>
</evidence>
<sequence length="46" mass="5760">MAAIFYRVRTGVQWRYIPSMFGSKSKLHRRFQEWVEEYLIKLRRKP</sequence>
<dbReference type="Pfam" id="PF13340">
    <property type="entry name" value="DUF4096"/>
    <property type="match status" value="1"/>
</dbReference>
<reference evidence="2 3" key="1">
    <citation type="submission" date="2013-01" db="EMBL/GenBank/DDBJ databases">
        <authorList>
            <person name="Harkins D.M."/>
            <person name="Durkin A.S."/>
            <person name="Brinkac L.M."/>
            <person name="Haft D.H."/>
            <person name="Selengut J.D."/>
            <person name="Sanka R."/>
            <person name="DePew J."/>
            <person name="Purushe J."/>
            <person name="Hospenthal D.R."/>
            <person name="Murray C.K."/>
            <person name="Pimentel G."/>
            <person name="Wasfy M."/>
            <person name="Vinetz J.M."/>
            <person name="Sutton G.G."/>
            <person name="Nierman W.C."/>
            <person name="Fouts D.E."/>
        </authorList>
    </citation>
    <scope>NUCLEOTIDE SEQUENCE [LARGE SCALE GENOMIC DNA]</scope>
    <source>
        <strain evidence="2 3">2006001855</strain>
    </source>
</reference>
<accession>M6FHB2</accession>
<dbReference type="Proteomes" id="UP000012101">
    <property type="component" value="Unassembled WGS sequence"/>
</dbReference>
<gene>
    <name evidence="2" type="ORF">LEP1GSC038_3626</name>
</gene>
<comment type="caution">
    <text evidence="2">The sequence shown here is derived from an EMBL/GenBank/DDBJ whole genome shotgun (WGS) entry which is preliminary data.</text>
</comment>
<proteinExistence type="predicted"/>